<accession>A0A0J0XMJ6</accession>
<dbReference type="NCBIfam" id="NF040521">
    <property type="entry name" value="C45_proenzyme"/>
    <property type="match status" value="1"/>
</dbReference>
<dbReference type="STRING" id="879819.A0A0J0XMJ6"/>
<dbReference type="Pfam" id="PF03417">
    <property type="entry name" value="AAT"/>
    <property type="match status" value="1"/>
</dbReference>
<evidence type="ECO:0000313" key="3">
    <source>
        <dbReference type="Proteomes" id="UP000053611"/>
    </source>
</evidence>
<dbReference type="Proteomes" id="UP000053611">
    <property type="component" value="Unassembled WGS sequence"/>
</dbReference>
<name>A0A0J0XMJ6_9TREE</name>
<dbReference type="OrthoDB" id="189997at2759"/>
<gene>
    <name evidence="2" type="ORF">CC85DRAFT_285570</name>
</gene>
<dbReference type="InterPro" id="IPR005079">
    <property type="entry name" value="Peptidase_C45_hydrolase"/>
</dbReference>
<dbReference type="Gene3D" id="3.60.60.10">
    <property type="entry name" value="Penicillin V Acylase, Chain A"/>
    <property type="match status" value="1"/>
</dbReference>
<dbReference type="InterPro" id="IPR047794">
    <property type="entry name" value="C45_proenzyme-like"/>
</dbReference>
<dbReference type="AlphaFoldDB" id="A0A0J0XMJ6"/>
<keyword evidence="3" id="KW-1185">Reference proteome</keyword>
<dbReference type="PANTHER" id="PTHR34180:SF1">
    <property type="entry name" value="BETA-ALANYL-DOPAMINE_CARCININE HYDROLASE"/>
    <property type="match status" value="1"/>
</dbReference>
<dbReference type="EMBL" id="KQ087206">
    <property type="protein sequence ID" value="KLT42326.1"/>
    <property type="molecule type" value="Genomic_DNA"/>
</dbReference>
<evidence type="ECO:0000313" key="2">
    <source>
        <dbReference type="EMBL" id="KLT42326.1"/>
    </source>
</evidence>
<dbReference type="RefSeq" id="XP_018278817.1">
    <property type="nucleotide sequence ID" value="XM_018423160.1"/>
</dbReference>
<evidence type="ECO:0000259" key="1">
    <source>
        <dbReference type="Pfam" id="PF03417"/>
    </source>
</evidence>
<protein>
    <submittedName>
        <fullName evidence="2">Isopenicillin-N N-acyltransferase</fullName>
    </submittedName>
</protein>
<sequence length="351" mass="37995">MLTVNATGSPYELGKQHGEAARELVYGTKAFYEAFFMKMAKLDWPRVEAAAEQWKPFLDAKYPQYVEEMQGLADATDLPLATIIALNVRTEVAFGMYSDGCTSLSVHAPGTAILAQNWDWKVAQRENLITLNLNGKISFVTEAGIIGKIGLCSAGVGVCLNAISALGVAHDKLPVHLALRAALDWAEEMTEDRKARAIVDRLKREGVASAAHIFVADQHEGIGLEVSCKDAVEVRRTSVPAGTAVLHSNHYVEEHPEVKLGAAFLHDSPNRLARIEQLVRADEGPVTPGAVTAWLSDEENFPGSICRDKTSAGDSETLFSIIMDLEKATARVKVGKTNGDGEVFTLAPQRA</sequence>
<reference evidence="2 3" key="1">
    <citation type="submission" date="2015-03" db="EMBL/GenBank/DDBJ databases">
        <title>Genomics and transcriptomics of the oil-accumulating basidiomycete yeast T. oleaginosus allow insights into substrate utilization and the diverse evolutionary trajectories of mating systems in fungi.</title>
        <authorList>
            <consortium name="DOE Joint Genome Institute"/>
            <person name="Kourist R."/>
            <person name="Kracht O."/>
            <person name="Bracharz F."/>
            <person name="Lipzen A."/>
            <person name="Nolan M."/>
            <person name="Ohm R."/>
            <person name="Grigoriev I."/>
            <person name="Sun S."/>
            <person name="Heitman J."/>
            <person name="Bruck T."/>
            <person name="Nowrousian M."/>
        </authorList>
    </citation>
    <scope>NUCLEOTIDE SEQUENCE [LARGE SCALE GENOMIC DNA]</scope>
    <source>
        <strain evidence="2 3">IBC0246</strain>
    </source>
</reference>
<organism evidence="2 3">
    <name type="scientific">Cutaneotrichosporon oleaginosum</name>
    <dbReference type="NCBI Taxonomy" id="879819"/>
    <lineage>
        <taxon>Eukaryota</taxon>
        <taxon>Fungi</taxon>
        <taxon>Dikarya</taxon>
        <taxon>Basidiomycota</taxon>
        <taxon>Agaricomycotina</taxon>
        <taxon>Tremellomycetes</taxon>
        <taxon>Trichosporonales</taxon>
        <taxon>Trichosporonaceae</taxon>
        <taxon>Cutaneotrichosporon</taxon>
    </lineage>
</organism>
<dbReference type="GeneID" id="28983763"/>
<dbReference type="PANTHER" id="PTHR34180">
    <property type="entry name" value="PEPTIDASE C45"/>
    <property type="match status" value="1"/>
</dbReference>
<keyword evidence="2" id="KW-0808">Transferase</keyword>
<dbReference type="Gene3D" id="1.10.10.2120">
    <property type="match status" value="1"/>
</dbReference>
<keyword evidence="2" id="KW-0012">Acyltransferase</keyword>
<feature type="domain" description="Peptidase C45 hydrolase" evidence="1">
    <location>
        <begin position="109"/>
        <end position="337"/>
    </location>
</feature>
<proteinExistence type="predicted"/>
<dbReference type="InterPro" id="IPR047801">
    <property type="entry name" value="Peptidase_C45"/>
</dbReference>
<dbReference type="GO" id="GO:0016746">
    <property type="term" value="F:acyltransferase activity"/>
    <property type="evidence" value="ECO:0007669"/>
    <property type="project" value="UniProtKB-KW"/>
</dbReference>